<reference evidence="2" key="1">
    <citation type="journal article" date="2020" name="Nature">
        <title>Giant virus diversity and host interactions through global metagenomics.</title>
        <authorList>
            <person name="Schulz F."/>
            <person name="Roux S."/>
            <person name="Paez-Espino D."/>
            <person name="Jungbluth S."/>
            <person name="Walsh D.A."/>
            <person name="Denef V.J."/>
            <person name="McMahon K.D."/>
            <person name="Konstantinidis K.T."/>
            <person name="Eloe-Fadrosh E.A."/>
            <person name="Kyrpides N.C."/>
            <person name="Woyke T."/>
        </authorList>
    </citation>
    <scope>NUCLEOTIDE SEQUENCE</scope>
    <source>
        <strain evidence="2">GVMAG-M-3300025727-45</strain>
    </source>
</reference>
<evidence type="ECO:0000259" key="1">
    <source>
        <dbReference type="Pfam" id="PF19254"/>
    </source>
</evidence>
<feature type="domain" description="DUF5901" evidence="1">
    <location>
        <begin position="57"/>
        <end position="188"/>
    </location>
</feature>
<dbReference type="Pfam" id="PF19254">
    <property type="entry name" value="DUF5901"/>
    <property type="match status" value="1"/>
</dbReference>
<proteinExistence type="predicted"/>
<protein>
    <recommendedName>
        <fullName evidence="1">DUF5901 domain-containing protein</fullName>
    </recommendedName>
</protein>
<evidence type="ECO:0000313" key="2">
    <source>
        <dbReference type="EMBL" id="QHT99716.1"/>
    </source>
</evidence>
<name>A0A6C0J527_9ZZZZ</name>
<dbReference type="InterPro" id="IPR045420">
    <property type="entry name" value="DUF5901"/>
</dbReference>
<organism evidence="2">
    <name type="scientific">viral metagenome</name>
    <dbReference type="NCBI Taxonomy" id="1070528"/>
    <lineage>
        <taxon>unclassified sequences</taxon>
        <taxon>metagenomes</taxon>
        <taxon>organismal metagenomes</taxon>
    </lineage>
</organism>
<dbReference type="AlphaFoldDB" id="A0A6C0J527"/>
<sequence>MNNFGRNHFTNVDQAYTHQLYKSANAHLYDPQNPVSESIYDHTFKGSSKVSSKIDSLLVIDSSDRNTSKYPDTSTYKIPLKNPYKDITSIELINADFPSTSYTINDYNNVIRYQQTVTQRNSIPPSSSYSEITLSPGNWPVFHSTDTDICDIIVDQLVQNDSAIQSGLTDIEYTVTANEYTQQFNITKKVTNTTNADYDEYRVFNLLFNDGETLKYNDHQNNIYDESQLKYPPYSIAPIIGYMPHNSLRDAPSLSNQEMTHVSDMAYNLHYDRYLVLKIRGLERVNSPTDAVDGAFAIINLDPSTYKFKFTKRFAGFDNEAYVKFFNPRLPSLNELDIQITDREGRPFLFNGGNHVLQFQISTSTAQEKLD</sequence>
<accession>A0A6C0J527</accession>
<dbReference type="EMBL" id="MN740313">
    <property type="protein sequence ID" value="QHT99716.1"/>
    <property type="molecule type" value="Genomic_DNA"/>
</dbReference>